<dbReference type="PROSITE" id="PS51077">
    <property type="entry name" value="HTH_ICLR"/>
    <property type="match status" value="1"/>
</dbReference>
<comment type="caution">
    <text evidence="6">The sequence shown here is derived from an EMBL/GenBank/DDBJ whole genome shotgun (WGS) entry which is preliminary data.</text>
</comment>
<name>A0A5C8J7I9_9BACT</name>
<keyword evidence="3" id="KW-0804">Transcription</keyword>
<dbReference type="SMART" id="SM00346">
    <property type="entry name" value="HTH_ICLR"/>
    <property type="match status" value="1"/>
</dbReference>
<dbReference type="SUPFAM" id="SSF46785">
    <property type="entry name" value="Winged helix' DNA-binding domain"/>
    <property type="match status" value="1"/>
</dbReference>
<dbReference type="Gene3D" id="1.10.10.10">
    <property type="entry name" value="Winged helix-like DNA-binding domain superfamily/Winged helix DNA-binding domain"/>
    <property type="match status" value="1"/>
</dbReference>
<dbReference type="PANTHER" id="PTHR30136:SF7">
    <property type="entry name" value="HTH-TYPE TRANSCRIPTIONAL REGULATOR KDGR-RELATED"/>
    <property type="match status" value="1"/>
</dbReference>
<dbReference type="InterPro" id="IPR036388">
    <property type="entry name" value="WH-like_DNA-bd_sf"/>
</dbReference>
<proteinExistence type="predicted"/>
<evidence type="ECO:0000259" key="4">
    <source>
        <dbReference type="PROSITE" id="PS51077"/>
    </source>
</evidence>
<feature type="domain" description="HTH iclR-type" evidence="4">
    <location>
        <begin position="10"/>
        <end position="72"/>
    </location>
</feature>
<evidence type="ECO:0000256" key="2">
    <source>
        <dbReference type="ARBA" id="ARBA00023125"/>
    </source>
</evidence>
<dbReference type="Pfam" id="PF09339">
    <property type="entry name" value="HTH_IclR"/>
    <property type="match status" value="1"/>
</dbReference>
<dbReference type="Gene3D" id="3.30.450.40">
    <property type="match status" value="1"/>
</dbReference>
<evidence type="ECO:0000256" key="1">
    <source>
        <dbReference type="ARBA" id="ARBA00023015"/>
    </source>
</evidence>
<dbReference type="GO" id="GO:0003700">
    <property type="term" value="F:DNA-binding transcription factor activity"/>
    <property type="evidence" value="ECO:0007669"/>
    <property type="project" value="TreeGrafter"/>
</dbReference>
<dbReference type="EMBL" id="VRTY01000082">
    <property type="protein sequence ID" value="TXK33915.1"/>
    <property type="molecule type" value="Genomic_DNA"/>
</dbReference>
<dbReference type="OrthoDB" id="9791752at2"/>
<evidence type="ECO:0000313" key="7">
    <source>
        <dbReference type="Proteomes" id="UP000321926"/>
    </source>
</evidence>
<dbReference type="PANTHER" id="PTHR30136">
    <property type="entry name" value="HELIX-TURN-HELIX TRANSCRIPTIONAL REGULATOR, ICLR FAMILY"/>
    <property type="match status" value="1"/>
</dbReference>
<protein>
    <submittedName>
        <fullName evidence="6">IclR family transcriptional regulator</fullName>
    </submittedName>
</protein>
<dbReference type="GO" id="GO:0003677">
    <property type="term" value="F:DNA binding"/>
    <property type="evidence" value="ECO:0007669"/>
    <property type="project" value="UniProtKB-KW"/>
</dbReference>
<dbReference type="GO" id="GO:0045892">
    <property type="term" value="P:negative regulation of DNA-templated transcription"/>
    <property type="evidence" value="ECO:0007669"/>
    <property type="project" value="TreeGrafter"/>
</dbReference>
<reference evidence="6 7" key="1">
    <citation type="submission" date="2019-08" db="EMBL/GenBank/DDBJ databases">
        <authorList>
            <person name="Shi S."/>
        </authorList>
    </citation>
    <scope>NUCLEOTIDE SEQUENCE [LARGE SCALE GENOMIC DNA]</scope>
    <source>
        <strain evidence="6 7">GY10130</strain>
    </source>
</reference>
<dbReference type="AlphaFoldDB" id="A0A5C8J7I9"/>
<sequence>MTEKAVKYQAPALEKGLDILEYLALKAIPLSQTEIAIGINRNPNEIFRMLVSLEARGYINREEISGKYKLSLKLYNLSHRHSPVDEIRAAAQYPMHQLAGMLKQSCHLSVLYQNQLMVIHQAKSPSPIALSIEEGSLFPLLLTASGRVLLAYLEPEKRQAVLAENELFQSYSKAQQKKFLQLLDQIRETGQHGEASNLSKGVTDIVAPIGDASSGVVAVLAVSILTTEYNEDISLEETNKVVLECAHKIATRIGLH</sequence>
<evidence type="ECO:0000256" key="3">
    <source>
        <dbReference type="ARBA" id="ARBA00023163"/>
    </source>
</evidence>
<dbReference type="InterPro" id="IPR050707">
    <property type="entry name" value="HTH_MetabolicPath_Reg"/>
</dbReference>
<dbReference type="PROSITE" id="PS51078">
    <property type="entry name" value="ICLR_ED"/>
    <property type="match status" value="1"/>
</dbReference>
<dbReference type="Pfam" id="PF01614">
    <property type="entry name" value="IclR_C"/>
    <property type="match status" value="1"/>
</dbReference>
<dbReference type="RefSeq" id="WP_147923184.1">
    <property type="nucleotide sequence ID" value="NZ_VRTY01000082.1"/>
</dbReference>
<evidence type="ECO:0000259" key="5">
    <source>
        <dbReference type="PROSITE" id="PS51078"/>
    </source>
</evidence>
<evidence type="ECO:0000313" key="6">
    <source>
        <dbReference type="EMBL" id="TXK33915.1"/>
    </source>
</evidence>
<dbReference type="InterPro" id="IPR029016">
    <property type="entry name" value="GAF-like_dom_sf"/>
</dbReference>
<dbReference type="Proteomes" id="UP000321926">
    <property type="component" value="Unassembled WGS sequence"/>
</dbReference>
<feature type="domain" description="IclR-ED" evidence="5">
    <location>
        <begin position="73"/>
        <end position="255"/>
    </location>
</feature>
<dbReference type="InterPro" id="IPR005471">
    <property type="entry name" value="Tscrpt_reg_IclR_N"/>
</dbReference>
<keyword evidence="2" id="KW-0238">DNA-binding</keyword>
<keyword evidence="1" id="KW-0805">Transcription regulation</keyword>
<dbReference type="SUPFAM" id="SSF55781">
    <property type="entry name" value="GAF domain-like"/>
    <property type="match status" value="1"/>
</dbReference>
<gene>
    <name evidence="6" type="ORF">FVR03_18130</name>
</gene>
<keyword evidence="7" id="KW-1185">Reference proteome</keyword>
<dbReference type="InterPro" id="IPR036390">
    <property type="entry name" value="WH_DNA-bd_sf"/>
</dbReference>
<dbReference type="InterPro" id="IPR014757">
    <property type="entry name" value="Tscrpt_reg_IclR_C"/>
</dbReference>
<accession>A0A5C8J7I9</accession>
<organism evidence="6 7">
    <name type="scientific">Pontibacter qinzhouensis</name>
    <dbReference type="NCBI Taxonomy" id="2603253"/>
    <lineage>
        <taxon>Bacteria</taxon>
        <taxon>Pseudomonadati</taxon>
        <taxon>Bacteroidota</taxon>
        <taxon>Cytophagia</taxon>
        <taxon>Cytophagales</taxon>
        <taxon>Hymenobacteraceae</taxon>
        <taxon>Pontibacter</taxon>
    </lineage>
</organism>